<keyword evidence="7" id="KW-0479">Metal-binding</keyword>
<dbReference type="InterPro" id="IPR003317">
    <property type="entry name" value="Cyt-d_oxidase_su2"/>
</dbReference>
<evidence type="ECO:0000256" key="8">
    <source>
        <dbReference type="ARBA" id="ARBA00022982"/>
    </source>
</evidence>
<evidence type="ECO:0000256" key="12">
    <source>
        <dbReference type="SAM" id="Phobius"/>
    </source>
</evidence>
<comment type="subcellular location">
    <subcellularLocation>
        <location evidence="1">Cell membrane</location>
        <topology evidence="1">Multi-pass membrane protein</topology>
    </subcellularLocation>
</comment>
<dbReference type="Pfam" id="PF02322">
    <property type="entry name" value="Cyt_bd_oxida_II"/>
    <property type="match status" value="1"/>
</dbReference>
<keyword evidence="5" id="KW-0349">Heme</keyword>
<dbReference type="Proteomes" id="UP000199518">
    <property type="component" value="Unassembled WGS sequence"/>
</dbReference>
<feature type="transmembrane region" description="Helical" evidence="12">
    <location>
        <begin position="158"/>
        <end position="179"/>
    </location>
</feature>
<dbReference type="GO" id="GO:0005886">
    <property type="term" value="C:plasma membrane"/>
    <property type="evidence" value="ECO:0007669"/>
    <property type="project" value="UniProtKB-SubCell"/>
</dbReference>
<evidence type="ECO:0000256" key="9">
    <source>
        <dbReference type="ARBA" id="ARBA00022989"/>
    </source>
</evidence>
<evidence type="ECO:0000256" key="4">
    <source>
        <dbReference type="ARBA" id="ARBA00022475"/>
    </source>
</evidence>
<feature type="transmembrane region" description="Helical" evidence="12">
    <location>
        <begin position="300"/>
        <end position="327"/>
    </location>
</feature>
<dbReference type="NCBIfam" id="TIGR00203">
    <property type="entry name" value="cydB"/>
    <property type="match status" value="1"/>
</dbReference>
<evidence type="ECO:0000256" key="2">
    <source>
        <dbReference type="ARBA" id="ARBA00007543"/>
    </source>
</evidence>
<dbReference type="RefSeq" id="WP_175517528.1">
    <property type="nucleotide sequence ID" value="NZ_FOQD01000011.1"/>
</dbReference>
<dbReference type="STRING" id="1576369.SAMN05421753_11179"/>
<evidence type="ECO:0000256" key="3">
    <source>
        <dbReference type="ARBA" id="ARBA00022448"/>
    </source>
</evidence>
<sequence length="338" mass="37419">MDWQLLWFVLLGVLLAGYAALDGFDLGVGMLHPIGRNDQERRLMLNSIGPLWDGNEVWLVTFGGAMFAAFPEAYATVFSGYYEAFMLVLGALIFRAVSIEFRSKLNSAHWRSIWDWVFCISSFTASLTFGIAVGSAMVGIPLDQRGVFRSSVFAQLGFYPILTGVLTVTMFAMHGGIYLCMKTEGDLLARIKKWTWRCFAAFLTVYLIATAVTLVMVPRATQNFESFPWAGIVVVLSVLAIANIPRCLRMNYLPGAFISSSCTIAALVFLFGVALFPNLVTSSPHPEHSLTIYNASSSQLTLKIMSVIALIGMPFVVSYTAIVYWTFRGPVKLDKHSY</sequence>
<dbReference type="GO" id="GO:0019646">
    <property type="term" value="P:aerobic electron transport chain"/>
    <property type="evidence" value="ECO:0007669"/>
    <property type="project" value="TreeGrafter"/>
</dbReference>
<organism evidence="13 14">
    <name type="scientific">Planctomicrobium piriforme</name>
    <dbReference type="NCBI Taxonomy" id="1576369"/>
    <lineage>
        <taxon>Bacteria</taxon>
        <taxon>Pseudomonadati</taxon>
        <taxon>Planctomycetota</taxon>
        <taxon>Planctomycetia</taxon>
        <taxon>Planctomycetales</taxon>
        <taxon>Planctomycetaceae</taxon>
        <taxon>Planctomicrobium</taxon>
    </lineage>
</organism>
<keyword evidence="4" id="KW-1003">Cell membrane</keyword>
<dbReference type="PANTHER" id="PTHR43141:SF5">
    <property type="entry name" value="CYTOCHROME BD-I UBIQUINOL OXIDASE SUBUNIT 2"/>
    <property type="match status" value="1"/>
</dbReference>
<evidence type="ECO:0000313" key="13">
    <source>
        <dbReference type="EMBL" id="SFI66007.1"/>
    </source>
</evidence>
<feature type="transmembrane region" description="Helical" evidence="12">
    <location>
        <begin position="226"/>
        <end position="244"/>
    </location>
</feature>
<feature type="transmembrane region" description="Helical" evidence="12">
    <location>
        <begin position="81"/>
        <end position="101"/>
    </location>
</feature>
<evidence type="ECO:0000256" key="11">
    <source>
        <dbReference type="ARBA" id="ARBA00023136"/>
    </source>
</evidence>
<keyword evidence="10" id="KW-0408">Iron</keyword>
<dbReference type="GO" id="GO:0070069">
    <property type="term" value="C:cytochrome complex"/>
    <property type="evidence" value="ECO:0007669"/>
    <property type="project" value="TreeGrafter"/>
</dbReference>
<dbReference type="PIRSF" id="PIRSF000267">
    <property type="entry name" value="Cyt_oxidse_sub2"/>
    <property type="match status" value="1"/>
</dbReference>
<evidence type="ECO:0000256" key="1">
    <source>
        <dbReference type="ARBA" id="ARBA00004651"/>
    </source>
</evidence>
<dbReference type="GO" id="GO:0009055">
    <property type="term" value="F:electron transfer activity"/>
    <property type="evidence" value="ECO:0007669"/>
    <property type="project" value="TreeGrafter"/>
</dbReference>
<dbReference type="AlphaFoldDB" id="A0A1I3K0H1"/>
<evidence type="ECO:0000256" key="5">
    <source>
        <dbReference type="ARBA" id="ARBA00022617"/>
    </source>
</evidence>
<keyword evidence="3" id="KW-0813">Transport</keyword>
<proteinExistence type="inferred from homology"/>
<keyword evidence="9 12" id="KW-1133">Transmembrane helix</keyword>
<evidence type="ECO:0000313" key="14">
    <source>
        <dbReference type="Proteomes" id="UP000199518"/>
    </source>
</evidence>
<feature type="transmembrane region" description="Helical" evidence="12">
    <location>
        <begin position="256"/>
        <end position="280"/>
    </location>
</feature>
<reference evidence="14" key="1">
    <citation type="submission" date="2016-10" db="EMBL/GenBank/DDBJ databases">
        <authorList>
            <person name="Varghese N."/>
            <person name="Submissions S."/>
        </authorList>
    </citation>
    <scope>NUCLEOTIDE SEQUENCE [LARGE SCALE GENOMIC DNA]</scope>
    <source>
        <strain evidence="14">DSM 26348</strain>
    </source>
</reference>
<dbReference type="PANTHER" id="PTHR43141">
    <property type="entry name" value="CYTOCHROME BD2 SUBUNIT II"/>
    <property type="match status" value="1"/>
</dbReference>
<keyword evidence="6 12" id="KW-0812">Transmembrane</keyword>
<keyword evidence="11 12" id="KW-0472">Membrane</keyword>
<feature type="transmembrane region" description="Helical" evidence="12">
    <location>
        <begin position="113"/>
        <end position="138"/>
    </location>
</feature>
<dbReference type="EMBL" id="FOQD01000011">
    <property type="protein sequence ID" value="SFI66007.1"/>
    <property type="molecule type" value="Genomic_DNA"/>
</dbReference>
<dbReference type="GO" id="GO:0046872">
    <property type="term" value="F:metal ion binding"/>
    <property type="evidence" value="ECO:0007669"/>
    <property type="project" value="UniProtKB-KW"/>
</dbReference>
<evidence type="ECO:0000256" key="6">
    <source>
        <dbReference type="ARBA" id="ARBA00022692"/>
    </source>
</evidence>
<gene>
    <name evidence="13" type="ORF">SAMN05421753_11179</name>
</gene>
<keyword evidence="8" id="KW-0249">Electron transport</keyword>
<name>A0A1I3K0H1_9PLAN</name>
<feature type="transmembrane region" description="Helical" evidence="12">
    <location>
        <begin position="199"/>
        <end position="220"/>
    </location>
</feature>
<protein>
    <submittedName>
        <fullName evidence="13">Cytochrome d ubiquinol oxidase subunit II</fullName>
    </submittedName>
</protein>
<accession>A0A1I3K0H1</accession>
<keyword evidence="14" id="KW-1185">Reference proteome</keyword>
<dbReference type="GO" id="GO:0016682">
    <property type="term" value="F:oxidoreductase activity, acting on diphenols and related substances as donors, oxygen as acceptor"/>
    <property type="evidence" value="ECO:0007669"/>
    <property type="project" value="TreeGrafter"/>
</dbReference>
<evidence type="ECO:0000256" key="7">
    <source>
        <dbReference type="ARBA" id="ARBA00022723"/>
    </source>
</evidence>
<comment type="similarity">
    <text evidence="2">Belongs to the cytochrome ubiquinol oxidase subunit 2 family.</text>
</comment>
<evidence type="ECO:0000256" key="10">
    <source>
        <dbReference type="ARBA" id="ARBA00023004"/>
    </source>
</evidence>